<dbReference type="InterPro" id="IPR036097">
    <property type="entry name" value="HisK_dim/P_sf"/>
</dbReference>
<dbReference type="Pfam" id="PF02518">
    <property type="entry name" value="HATPase_c"/>
    <property type="match status" value="1"/>
</dbReference>
<dbReference type="PRINTS" id="PR00344">
    <property type="entry name" value="BCTRLSENSOR"/>
</dbReference>
<dbReference type="InterPro" id="IPR036890">
    <property type="entry name" value="HATPase_C_sf"/>
</dbReference>
<protein>
    <recommendedName>
        <fullName evidence="2">histidine kinase</fullName>
        <ecNumber evidence="2">2.7.13.3</ecNumber>
    </recommendedName>
</protein>
<evidence type="ECO:0000256" key="6">
    <source>
        <dbReference type="PROSITE-ProRule" id="PRU00169"/>
    </source>
</evidence>
<organism evidence="10 11">
    <name type="scientific">Chitinophaga costaii</name>
    <dbReference type="NCBI Taxonomy" id="1335309"/>
    <lineage>
        <taxon>Bacteria</taxon>
        <taxon>Pseudomonadati</taxon>
        <taxon>Bacteroidota</taxon>
        <taxon>Chitinophagia</taxon>
        <taxon>Chitinophagales</taxon>
        <taxon>Chitinophagaceae</taxon>
        <taxon>Chitinophaga</taxon>
    </lineage>
</organism>
<dbReference type="Pfam" id="PF00072">
    <property type="entry name" value="Response_reg"/>
    <property type="match status" value="1"/>
</dbReference>
<dbReference type="EC" id="2.7.13.3" evidence="2"/>
<keyword evidence="3 6" id="KW-0597">Phosphoprotein</keyword>
<dbReference type="InterPro" id="IPR003594">
    <property type="entry name" value="HATPase_dom"/>
</dbReference>
<dbReference type="Gene3D" id="3.40.50.2300">
    <property type="match status" value="1"/>
</dbReference>
<evidence type="ECO:0000313" key="11">
    <source>
        <dbReference type="Proteomes" id="UP000242818"/>
    </source>
</evidence>
<feature type="transmembrane region" description="Helical" evidence="7">
    <location>
        <begin position="80"/>
        <end position="98"/>
    </location>
</feature>
<dbReference type="InterPro" id="IPR005467">
    <property type="entry name" value="His_kinase_dom"/>
</dbReference>
<dbReference type="SMART" id="SM00388">
    <property type="entry name" value="HisKA"/>
    <property type="match status" value="1"/>
</dbReference>
<dbReference type="InterPro" id="IPR011006">
    <property type="entry name" value="CheY-like_superfamily"/>
</dbReference>
<dbReference type="InterPro" id="IPR001789">
    <property type="entry name" value="Sig_transdc_resp-reg_receiver"/>
</dbReference>
<dbReference type="OrthoDB" id="636661at2"/>
<feature type="transmembrane region" description="Helical" evidence="7">
    <location>
        <begin position="27"/>
        <end position="49"/>
    </location>
</feature>
<dbReference type="Proteomes" id="UP000242818">
    <property type="component" value="Unassembled WGS sequence"/>
</dbReference>
<dbReference type="SMART" id="SM00387">
    <property type="entry name" value="HATPase_c"/>
    <property type="match status" value="1"/>
</dbReference>
<evidence type="ECO:0000256" key="2">
    <source>
        <dbReference type="ARBA" id="ARBA00012438"/>
    </source>
</evidence>
<comment type="catalytic activity">
    <reaction evidence="1">
        <text>ATP + protein L-histidine = ADP + protein N-phospho-L-histidine.</text>
        <dbReference type="EC" id="2.7.13.3"/>
    </reaction>
</comment>
<dbReference type="STRING" id="1335309.GA0116948_11360"/>
<sequence>MSLIGGILNIGLTDQETDEASAERIRVVNAISALTAVLVIVYGIVFYTISGALGILLPAICMGVGFCAVLYANYLHHYRWAKVGLQCIFATVILYYGIFLGRLANAQLLAVFMISLSLLIFTRQEKIIRAVCVMLPLLGLVVVELNDLFHWYAPLRLTDMQQYIFRWLIMAVVLTLNFLVIYFYQRHFTRLLTAIKLQTATLSYTVEQRTAELQQTVIQLDKSNVSKTIFLQETSHEIRNALHAISGITQLLRHEQQLRPAGGEAYQLIENLSSISNALSEIINNVLELSRIEAGHTSDLHEVCFSLHEWLHSIINIYQYTTRLKKITLLLSIAPTVPPYIIIDRIRLRQVVNNLLTNAIKYTATYKNITLLCFINEGRLCLQVKDEGIGIPREKLEAIFNPFEQAHTPVYGSSGLGLTIAMRMSKMLGGHIQINSQLGEGTTITVSLPLKEGTAAMVEEASTDMLFQPVLQDARILLMEDDPLNQVIMQRMLQQMGVSDIVLVDNGEEGLSLAQTMLPDLIIMDMQMPQLSGWKVIYQIRQDPFLKHIPVLATSANAFKEQKDEALAAGIDEYLTKPIAYDVLYKLLKKHLLQTAFF</sequence>
<evidence type="ECO:0000259" key="9">
    <source>
        <dbReference type="PROSITE" id="PS50110"/>
    </source>
</evidence>
<dbReference type="PROSITE" id="PS50110">
    <property type="entry name" value="RESPONSE_REGULATORY"/>
    <property type="match status" value="1"/>
</dbReference>
<accession>A0A1C4FCJ8</accession>
<dbReference type="Gene3D" id="3.30.565.10">
    <property type="entry name" value="Histidine kinase-like ATPase, C-terminal domain"/>
    <property type="match status" value="1"/>
</dbReference>
<dbReference type="SUPFAM" id="SSF52172">
    <property type="entry name" value="CheY-like"/>
    <property type="match status" value="1"/>
</dbReference>
<dbReference type="RefSeq" id="WP_089714124.1">
    <property type="nucleotide sequence ID" value="NZ_FMAR01000013.1"/>
</dbReference>
<keyword evidence="11" id="KW-1185">Reference proteome</keyword>
<dbReference type="SUPFAM" id="SSF55874">
    <property type="entry name" value="ATPase domain of HSP90 chaperone/DNA topoisomerase II/histidine kinase"/>
    <property type="match status" value="1"/>
</dbReference>
<evidence type="ECO:0000256" key="1">
    <source>
        <dbReference type="ARBA" id="ARBA00000085"/>
    </source>
</evidence>
<evidence type="ECO:0000256" key="5">
    <source>
        <dbReference type="ARBA" id="ARBA00022777"/>
    </source>
</evidence>
<dbReference type="SMART" id="SM00448">
    <property type="entry name" value="REC"/>
    <property type="match status" value="1"/>
</dbReference>
<dbReference type="PANTHER" id="PTHR43047">
    <property type="entry name" value="TWO-COMPONENT HISTIDINE PROTEIN KINASE"/>
    <property type="match status" value="1"/>
</dbReference>
<keyword evidence="4" id="KW-0808">Transferase</keyword>
<feature type="transmembrane region" description="Helical" evidence="7">
    <location>
        <begin position="104"/>
        <end position="121"/>
    </location>
</feature>
<dbReference type="GO" id="GO:0000155">
    <property type="term" value="F:phosphorelay sensor kinase activity"/>
    <property type="evidence" value="ECO:0007669"/>
    <property type="project" value="InterPro"/>
</dbReference>
<evidence type="ECO:0000313" key="10">
    <source>
        <dbReference type="EMBL" id="SCC53582.1"/>
    </source>
</evidence>
<feature type="transmembrane region" description="Helical" evidence="7">
    <location>
        <begin position="55"/>
        <end position="73"/>
    </location>
</feature>
<dbReference type="InterPro" id="IPR004358">
    <property type="entry name" value="Sig_transdc_His_kin-like_C"/>
</dbReference>
<evidence type="ECO:0000256" key="3">
    <source>
        <dbReference type="ARBA" id="ARBA00022553"/>
    </source>
</evidence>
<name>A0A1C4FCJ8_9BACT</name>
<proteinExistence type="predicted"/>
<dbReference type="CDD" id="cd00082">
    <property type="entry name" value="HisKA"/>
    <property type="match status" value="1"/>
</dbReference>
<dbReference type="CDD" id="cd17546">
    <property type="entry name" value="REC_hyHK_CKI1_RcsC-like"/>
    <property type="match status" value="1"/>
</dbReference>
<keyword evidence="5 10" id="KW-0418">Kinase</keyword>
<evidence type="ECO:0000259" key="8">
    <source>
        <dbReference type="PROSITE" id="PS50109"/>
    </source>
</evidence>
<dbReference type="PROSITE" id="PS50109">
    <property type="entry name" value="HIS_KIN"/>
    <property type="match status" value="1"/>
</dbReference>
<evidence type="ECO:0000256" key="4">
    <source>
        <dbReference type="ARBA" id="ARBA00022679"/>
    </source>
</evidence>
<gene>
    <name evidence="10" type="ORF">GA0116948_11360</name>
</gene>
<keyword evidence="7" id="KW-0812">Transmembrane</keyword>
<dbReference type="Pfam" id="PF00512">
    <property type="entry name" value="HisKA"/>
    <property type="match status" value="1"/>
</dbReference>
<evidence type="ECO:0000256" key="7">
    <source>
        <dbReference type="SAM" id="Phobius"/>
    </source>
</evidence>
<feature type="domain" description="Response regulatory" evidence="9">
    <location>
        <begin position="475"/>
        <end position="592"/>
    </location>
</feature>
<feature type="domain" description="Histidine kinase" evidence="8">
    <location>
        <begin position="233"/>
        <end position="452"/>
    </location>
</feature>
<feature type="transmembrane region" description="Helical" evidence="7">
    <location>
        <begin position="164"/>
        <end position="184"/>
    </location>
</feature>
<dbReference type="EMBL" id="FMAR01000013">
    <property type="protein sequence ID" value="SCC53582.1"/>
    <property type="molecule type" value="Genomic_DNA"/>
</dbReference>
<dbReference type="AlphaFoldDB" id="A0A1C4FCJ8"/>
<dbReference type="SUPFAM" id="SSF47384">
    <property type="entry name" value="Homodimeric domain of signal transducing histidine kinase"/>
    <property type="match status" value="1"/>
</dbReference>
<keyword evidence="7" id="KW-0472">Membrane</keyword>
<dbReference type="InterPro" id="IPR003661">
    <property type="entry name" value="HisK_dim/P_dom"/>
</dbReference>
<reference evidence="10 11" key="1">
    <citation type="submission" date="2016-08" db="EMBL/GenBank/DDBJ databases">
        <authorList>
            <person name="Seilhamer J.J."/>
        </authorList>
    </citation>
    <scope>NUCLEOTIDE SEQUENCE [LARGE SCALE GENOMIC DNA]</scope>
    <source>
        <strain evidence="10 11">A37T2</strain>
    </source>
</reference>
<dbReference type="Gene3D" id="1.10.287.130">
    <property type="match status" value="1"/>
</dbReference>
<feature type="modified residue" description="4-aspartylphosphate" evidence="6">
    <location>
        <position position="525"/>
    </location>
</feature>
<keyword evidence="7" id="KW-1133">Transmembrane helix</keyword>